<organism evidence="1">
    <name type="scientific">Jatropha curcas</name>
    <name type="common">Barbados nut</name>
    <dbReference type="NCBI Taxonomy" id="180498"/>
    <lineage>
        <taxon>Eukaryota</taxon>
        <taxon>Viridiplantae</taxon>
        <taxon>Streptophyta</taxon>
        <taxon>Embryophyta</taxon>
        <taxon>Tracheophyta</taxon>
        <taxon>Spermatophyta</taxon>
        <taxon>Magnoliopsida</taxon>
        <taxon>eudicotyledons</taxon>
        <taxon>Gunneridae</taxon>
        <taxon>Pentapetalae</taxon>
        <taxon>rosids</taxon>
        <taxon>fabids</taxon>
        <taxon>Malpighiales</taxon>
        <taxon>Euphorbiaceae</taxon>
        <taxon>Crotonoideae</taxon>
        <taxon>Jatropheae</taxon>
        <taxon>Jatropha</taxon>
    </lineage>
</organism>
<sequence>LLIISLCYKTQLGRINREQFSFYKSRDNFYYIYVEVDRMKYKSGTVIKKKKR</sequence>
<accession>E2CXF4</accession>
<feature type="non-terminal residue" evidence="1">
    <location>
        <position position="1"/>
    </location>
</feature>
<protein>
    <submittedName>
        <fullName evidence="1">Uncharacterized protein</fullName>
    </submittedName>
</protein>
<dbReference type="AlphaFoldDB" id="E2CXF4"/>
<evidence type="ECO:0000313" key="1">
    <source>
        <dbReference type="EMBL" id="ADJ67171.1"/>
    </source>
</evidence>
<feature type="non-terminal residue" evidence="1">
    <location>
        <position position="52"/>
    </location>
</feature>
<name>E2CXF4_JATCU</name>
<dbReference type="EMBL" id="GQ386870">
    <property type="protein sequence ID" value="ADJ67171.1"/>
    <property type="molecule type" value="mRNA"/>
</dbReference>
<reference evidence="1" key="1">
    <citation type="submission" date="2009-07" db="EMBL/GenBank/DDBJ databases">
        <title>Salinity tolerance responsive genes from Jatropha curcas root cDNA.</title>
        <authorList>
            <person name="Eswaran N."/>
            <person name="Parameswaran S."/>
            <person name="Sathram B."/>
            <person name="Anantharaman B."/>
            <person name="Johnson T.S."/>
        </authorList>
    </citation>
    <scope>NUCLEOTIDE SEQUENCE</scope>
    <source>
        <tissue evidence="1">Root</tissue>
    </source>
</reference>
<proteinExistence type="evidence at transcript level"/>